<keyword evidence="2" id="KW-0472">Membrane</keyword>
<feature type="compositionally biased region" description="Basic and acidic residues" evidence="1">
    <location>
        <begin position="358"/>
        <end position="378"/>
    </location>
</feature>
<feature type="compositionally biased region" description="Acidic residues" evidence="1">
    <location>
        <begin position="320"/>
        <end position="337"/>
    </location>
</feature>
<feature type="region of interest" description="Disordered" evidence="1">
    <location>
        <begin position="53"/>
        <end position="141"/>
    </location>
</feature>
<evidence type="ECO:0000256" key="2">
    <source>
        <dbReference type="SAM" id="Phobius"/>
    </source>
</evidence>
<protein>
    <submittedName>
        <fullName evidence="3">Uncharacterized protein</fullName>
    </submittedName>
</protein>
<feature type="compositionally biased region" description="Polar residues" evidence="1">
    <location>
        <begin position="61"/>
        <end position="79"/>
    </location>
</feature>
<evidence type="ECO:0000313" key="3">
    <source>
        <dbReference type="EMBL" id="CZR62005.1"/>
    </source>
</evidence>
<dbReference type="EMBL" id="FJOG01000019">
    <property type="protein sequence ID" value="CZR62005.1"/>
    <property type="molecule type" value="Genomic_DNA"/>
</dbReference>
<gene>
    <name evidence="3" type="ORF">PAC_11902</name>
</gene>
<name>A0A1L7XAG0_9HELO</name>
<organism evidence="3 4">
    <name type="scientific">Phialocephala subalpina</name>
    <dbReference type="NCBI Taxonomy" id="576137"/>
    <lineage>
        <taxon>Eukaryota</taxon>
        <taxon>Fungi</taxon>
        <taxon>Dikarya</taxon>
        <taxon>Ascomycota</taxon>
        <taxon>Pezizomycotina</taxon>
        <taxon>Leotiomycetes</taxon>
        <taxon>Helotiales</taxon>
        <taxon>Mollisiaceae</taxon>
        <taxon>Phialocephala</taxon>
        <taxon>Phialocephala fortinii species complex</taxon>
    </lineage>
</organism>
<feature type="compositionally biased region" description="Polar residues" evidence="1">
    <location>
        <begin position="259"/>
        <end position="270"/>
    </location>
</feature>
<proteinExistence type="predicted"/>
<dbReference type="OrthoDB" id="3439035at2759"/>
<keyword evidence="4" id="KW-1185">Reference proteome</keyword>
<sequence length="570" mass="65232">MAGRGWMNNRPRMGLTDAYEIASPTDYEPEYRPRTAPETPQIIKDWFARAESEERSIFRADTQQIPQPERNLTGSTWSVSPRDPSPSPAAKLPATQHIPQPERDLTGSTWSVSPRDPSPNLAAGHPTTTYEDMRARAESRPVVLPGVPSTYEERIVLPAVSSTYEERRVLPRVSSTYEERRALLKRIANNPRPAFKPYVKPKSIFERYRRDNPLQPIAPLEPEPEPLEHIPQDQGLFTPPSSQEQSPEKTWNDGFDFTAGNSILVSNSPVLQVRKIDEIREIEEQLKREELEKPEREEMEIKEPEEREEELEEPEQKGEEMEEPEKEDEKVEELEDKDEMRDILRRLSRVSMSPAPERTAEDPEDRITAEAKLFEPAEKSGPPSDDDEDDNEEEPTNEGHSKPTLTTAAEDLRDLQIEAGIEDSTTVDEPKTERPLDNYDIFLARMEQRLRNTSTSLRDTRHGIERLEKEVSSRDSMEVDGGGECIHIHIKFPIPKWKAESPRVIGTLGWLFLMMLVLFATWYVAESVTCYLYCKPIYSSYGGWSPSDPVFPWALPTKLYQLLGDIVIGV</sequence>
<evidence type="ECO:0000256" key="1">
    <source>
        <dbReference type="SAM" id="MobiDB-lite"/>
    </source>
</evidence>
<dbReference type="AlphaFoldDB" id="A0A1L7XAG0"/>
<keyword evidence="2" id="KW-0812">Transmembrane</keyword>
<feature type="compositionally biased region" description="Basic and acidic residues" evidence="1">
    <location>
        <begin position="274"/>
        <end position="305"/>
    </location>
</feature>
<accession>A0A1L7XAG0</accession>
<dbReference type="Proteomes" id="UP000184330">
    <property type="component" value="Unassembled WGS sequence"/>
</dbReference>
<dbReference type="STRING" id="576137.A0A1L7XAG0"/>
<reference evidence="3 4" key="1">
    <citation type="submission" date="2016-03" db="EMBL/GenBank/DDBJ databases">
        <authorList>
            <person name="Ploux O."/>
        </authorList>
    </citation>
    <scope>NUCLEOTIDE SEQUENCE [LARGE SCALE GENOMIC DNA]</scope>
    <source>
        <strain evidence="3 4">UAMH 11012</strain>
    </source>
</reference>
<evidence type="ECO:0000313" key="4">
    <source>
        <dbReference type="Proteomes" id="UP000184330"/>
    </source>
</evidence>
<feature type="compositionally biased region" description="Acidic residues" evidence="1">
    <location>
        <begin position="384"/>
        <end position="396"/>
    </location>
</feature>
<feature type="region of interest" description="Disordered" evidence="1">
    <location>
        <begin position="214"/>
        <end position="408"/>
    </location>
</feature>
<feature type="transmembrane region" description="Helical" evidence="2">
    <location>
        <begin position="504"/>
        <end position="525"/>
    </location>
</feature>
<keyword evidence="2" id="KW-1133">Transmembrane helix</keyword>